<sequence length="180" mass="19432">MTNAHMNIPAISAHEQSVERNPNISSSLALHHNSGSALEIYSATSNLAIPRGYGNISRLQGGTALTKQSKFSNNVRPPFIIPSHMFNTNLGSPTNITSVIDTKLQDGGPHHVAQRSPPIVKKFLPSATVIVCDIHNITSLYNSTGVPSSPSDVATLPKKCKIVDGDVEDKLFQRPLCQQR</sequence>
<dbReference type="AlphaFoldDB" id="A0A9P5Y7T3"/>
<keyword evidence="2" id="KW-1185">Reference proteome</keyword>
<dbReference type="EMBL" id="MU150258">
    <property type="protein sequence ID" value="KAF9463843.1"/>
    <property type="molecule type" value="Genomic_DNA"/>
</dbReference>
<proteinExistence type="predicted"/>
<evidence type="ECO:0000313" key="2">
    <source>
        <dbReference type="Proteomes" id="UP000807353"/>
    </source>
</evidence>
<protein>
    <submittedName>
        <fullName evidence="1">Uncharacterized protein</fullName>
    </submittedName>
</protein>
<name>A0A9P5Y7T3_9AGAR</name>
<dbReference type="Proteomes" id="UP000807353">
    <property type="component" value="Unassembled WGS sequence"/>
</dbReference>
<accession>A0A9P5Y7T3</accession>
<comment type="caution">
    <text evidence="1">The sequence shown here is derived from an EMBL/GenBank/DDBJ whole genome shotgun (WGS) entry which is preliminary data.</text>
</comment>
<reference evidence="1" key="1">
    <citation type="submission" date="2020-11" db="EMBL/GenBank/DDBJ databases">
        <authorList>
            <consortium name="DOE Joint Genome Institute"/>
            <person name="Ahrendt S."/>
            <person name="Riley R."/>
            <person name="Andreopoulos W."/>
            <person name="Labutti K."/>
            <person name="Pangilinan J."/>
            <person name="Ruiz-Duenas F.J."/>
            <person name="Barrasa J.M."/>
            <person name="Sanchez-Garcia M."/>
            <person name="Camarero S."/>
            <person name="Miyauchi S."/>
            <person name="Serrano A."/>
            <person name="Linde D."/>
            <person name="Babiker R."/>
            <person name="Drula E."/>
            <person name="Ayuso-Fernandez I."/>
            <person name="Pacheco R."/>
            <person name="Padilla G."/>
            <person name="Ferreira P."/>
            <person name="Barriuso J."/>
            <person name="Kellner H."/>
            <person name="Castanera R."/>
            <person name="Alfaro M."/>
            <person name="Ramirez L."/>
            <person name="Pisabarro A.G."/>
            <person name="Kuo A."/>
            <person name="Tritt A."/>
            <person name="Lipzen A."/>
            <person name="He G."/>
            <person name="Yan M."/>
            <person name="Ng V."/>
            <person name="Cullen D."/>
            <person name="Martin F."/>
            <person name="Rosso M.-N."/>
            <person name="Henrissat B."/>
            <person name="Hibbett D."/>
            <person name="Martinez A.T."/>
            <person name="Grigoriev I.V."/>
        </authorList>
    </citation>
    <scope>NUCLEOTIDE SEQUENCE</scope>
    <source>
        <strain evidence="1">CBS 247.69</strain>
    </source>
</reference>
<evidence type="ECO:0000313" key="1">
    <source>
        <dbReference type="EMBL" id="KAF9463843.1"/>
    </source>
</evidence>
<gene>
    <name evidence="1" type="ORF">BDZ94DRAFT_1308345</name>
</gene>
<organism evidence="1 2">
    <name type="scientific">Collybia nuda</name>
    <dbReference type="NCBI Taxonomy" id="64659"/>
    <lineage>
        <taxon>Eukaryota</taxon>
        <taxon>Fungi</taxon>
        <taxon>Dikarya</taxon>
        <taxon>Basidiomycota</taxon>
        <taxon>Agaricomycotina</taxon>
        <taxon>Agaricomycetes</taxon>
        <taxon>Agaricomycetidae</taxon>
        <taxon>Agaricales</taxon>
        <taxon>Tricholomatineae</taxon>
        <taxon>Clitocybaceae</taxon>
        <taxon>Collybia</taxon>
    </lineage>
</organism>